<dbReference type="PANTHER" id="PTHR22953:SF120">
    <property type="entry name" value="PURPLE ACID PHOSPHATASE 11-RELATED"/>
    <property type="match status" value="1"/>
</dbReference>
<dbReference type="OMA" id="RTHAQYT"/>
<protein>
    <recommendedName>
        <fullName evidence="8">Purple acid phosphatase</fullName>
        <ecNumber evidence="8">3.1.3.2</ecNumber>
    </recommendedName>
</protein>
<dbReference type="FunFam" id="3.60.21.10:FF:000034">
    <property type="entry name" value="Fe(3+)-Zn(2+) purple acid phosphatase"/>
    <property type="match status" value="1"/>
</dbReference>
<dbReference type="InterPro" id="IPR008963">
    <property type="entry name" value="Purple_acid_Pase-like_N"/>
</dbReference>
<dbReference type="GO" id="GO:0046872">
    <property type="term" value="F:metal ion binding"/>
    <property type="evidence" value="ECO:0007669"/>
    <property type="project" value="UniProtKB-KW"/>
</dbReference>
<name>A0A200QE03_MACCD</name>
<dbReference type="PANTHER" id="PTHR22953">
    <property type="entry name" value="ACID PHOSPHATASE RELATED"/>
    <property type="match status" value="1"/>
</dbReference>
<keyword evidence="7" id="KW-0325">Glycoprotein</keyword>
<dbReference type="InParanoid" id="A0A200QE03"/>
<comment type="similarity">
    <text evidence="1 8">Belongs to the metallophosphoesterase superfamily. Purple acid phosphatase family.</text>
</comment>
<dbReference type="SUPFAM" id="SSF56300">
    <property type="entry name" value="Metallo-dependent phosphatases"/>
    <property type="match status" value="1"/>
</dbReference>
<comment type="catalytic activity">
    <reaction evidence="8">
        <text>a phosphate monoester + H2O = an alcohol + phosphate</text>
        <dbReference type="Rhea" id="RHEA:15017"/>
        <dbReference type="ChEBI" id="CHEBI:15377"/>
        <dbReference type="ChEBI" id="CHEBI:30879"/>
        <dbReference type="ChEBI" id="CHEBI:43474"/>
        <dbReference type="ChEBI" id="CHEBI:67140"/>
        <dbReference type="EC" id="3.1.3.2"/>
    </reaction>
</comment>
<dbReference type="InterPro" id="IPR041792">
    <property type="entry name" value="MPP_PAP"/>
</dbReference>
<reference evidence="12 13" key="1">
    <citation type="journal article" date="2017" name="Mol. Plant">
        <title>The Genome of Medicinal Plant Macleaya cordata Provides New Insights into Benzylisoquinoline Alkaloids Metabolism.</title>
        <authorList>
            <person name="Liu X."/>
            <person name="Liu Y."/>
            <person name="Huang P."/>
            <person name="Ma Y."/>
            <person name="Qing Z."/>
            <person name="Tang Q."/>
            <person name="Cao H."/>
            <person name="Cheng P."/>
            <person name="Zheng Y."/>
            <person name="Yuan Z."/>
            <person name="Zhou Y."/>
            <person name="Liu J."/>
            <person name="Tang Z."/>
            <person name="Zhuo Y."/>
            <person name="Zhang Y."/>
            <person name="Yu L."/>
            <person name="Huang J."/>
            <person name="Yang P."/>
            <person name="Peng Q."/>
            <person name="Zhang J."/>
            <person name="Jiang W."/>
            <person name="Zhang Z."/>
            <person name="Lin K."/>
            <person name="Ro D.K."/>
            <person name="Chen X."/>
            <person name="Xiong X."/>
            <person name="Shang Y."/>
            <person name="Huang S."/>
            <person name="Zeng J."/>
        </authorList>
    </citation>
    <scope>NUCLEOTIDE SEQUENCE [LARGE SCALE GENOMIC DNA]</scope>
    <source>
        <strain evidence="13">cv. BLH2017</strain>
        <tissue evidence="12">Root</tissue>
    </source>
</reference>
<accession>A0A200QE03</accession>
<evidence type="ECO:0000313" key="12">
    <source>
        <dbReference type="EMBL" id="OVA08700.1"/>
    </source>
</evidence>
<dbReference type="InterPro" id="IPR004843">
    <property type="entry name" value="Calcineurin-like_PHP"/>
</dbReference>
<dbReference type="InterPro" id="IPR039331">
    <property type="entry name" value="PAPs-like"/>
</dbReference>
<dbReference type="STRING" id="56857.A0A200QE03"/>
<organism evidence="12 13">
    <name type="scientific">Macleaya cordata</name>
    <name type="common">Five-seeded plume-poppy</name>
    <name type="synonym">Bocconia cordata</name>
    <dbReference type="NCBI Taxonomy" id="56857"/>
    <lineage>
        <taxon>Eukaryota</taxon>
        <taxon>Viridiplantae</taxon>
        <taxon>Streptophyta</taxon>
        <taxon>Embryophyta</taxon>
        <taxon>Tracheophyta</taxon>
        <taxon>Spermatophyta</taxon>
        <taxon>Magnoliopsida</taxon>
        <taxon>Ranunculales</taxon>
        <taxon>Papaveraceae</taxon>
        <taxon>Papaveroideae</taxon>
        <taxon>Macleaya</taxon>
    </lineage>
</organism>
<keyword evidence="3 8" id="KW-0732">Signal</keyword>
<dbReference type="Pfam" id="PF14008">
    <property type="entry name" value="Metallophos_C"/>
    <property type="match status" value="1"/>
</dbReference>
<dbReference type="GO" id="GO:0003993">
    <property type="term" value="F:acid phosphatase activity"/>
    <property type="evidence" value="ECO:0007669"/>
    <property type="project" value="UniProtKB-EC"/>
</dbReference>
<dbReference type="OrthoDB" id="45007at2759"/>
<keyword evidence="6" id="KW-0408">Iron</keyword>
<dbReference type="Pfam" id="PF16656">
    <property type="entry name" value="Pur_ac_phosph_N"/>
    <property type="match status" value="1"/>
</dbReference>
<comment type="caution">
    <text evidence="12">The sequence shown here is derived from an EMBL/GenBank/DDBJ whole genome shotgun (WGS) entry which is preliminary data.</text>
</comment>
<keyword evidence="4 8" id="KW-0378">Hydrolase</keyword>
<proteinExistence type="inferred from homology"/>
<dbReference type="EMBL" id="MVGT01002292">
    <property type="protein sequence ID" value="OVA08700.1"/>
    <property type="molecule type" value="Genomic_DNA"/>
</dbReference>
<dbReference type="EC" id="3.1.3.2" evidence="8"/>
<evidence type="ECO:0000256" key="5">
    <source>
        <dbReference type="ARBA" id="ARBA00022833"/>
    </source>
</evidence>
<keyword evidence="2" id="KW-0479">Metal-binding</keyword>
<evidence type="ECO:0000256" key="8">
    <source>
        <dbReference type="RuleBase" id="RU361203"/>
    </source>
</evidence>
<dbReference type="Pfam" id="PF00149">
    <property type="entry name" value="Metallophos"/>
    <property type="match status" value="1"/>
</dbReference>
<keyword evidence="13" id="KW-1185">Reference proteome</keyword>
<feature type="chain" id="PRO_5011830427" description="Purple acid phosphatase" evidence="8">
    <location>
        <begin position="26"/>
        <end position="468"/>
    </location>
</feature>
<gene>
    <name evidence="12" type="ORF">BVC80_551g2</name>
</gene>
<sequence>MTSKRTVVHVFVSVFILSIIKLCNGGVTSSYYRKLEYSTDLPLEVFTPPPGYNAPEQVHITQGDQTGRAVIVSWVTPSKPGSKSVRYWRADTHNKQHKHKAHGHIKTYKYYNYTSGYIHHATIRNLEYNTKYFYELGTGHVTRRFSFTTPPKVGPDVPYTFGIIGDLGQTSDSNQTLEHYHSNKKGQAVLFVGDLSYADNHPFHDNRKWDTWGRFIEKNVAYQPWIWTAGNHELDFLPEHGETVPFKPYKHRYHVPYKESKSTSPLWYSIKRASAYIIVLSSYSAYGKYTPQYEWLQEELPKVNREETPWLIVLTHTPWYNSLNYHYMEGESMRVMFESWFVQHKVDLVLAGHVHAYERSERISNIVYNITDGLCAPVMDPSAPIYITIGDGGNMEGIANSFTEPQPSYSAYREASFGHSILDIKNRTHAHYSWHRNQDGEPVAADSLWLHNRYWYPYAETSTTTTMA</sequence>
<evidence type="ECO:0000256" key="6">
    <source>
        <dbReference type="ARBA" id="ARBA00023004"/>
    </source>
</evidence>
<evidence type="ECO:0000256" key="7">
    <source>
        <dbReference type="ARBA" id="ARBA00023180"/>
    </source>
</evidence>
<evidence type="ECO:0000256" key="2">
    <source>
        <dbReference type="ARBA" id="ARBA00022723"/>
    </source>
</evidence>
<feature type="domain" description="Purple acid phosphatase N-terminal" evidence="11">
    <location>
        <begin position="55"/>
        <end position="149"/>
    </location>
</feature>
<dbReference type="CDD" id="cd00839">
    <property type="entry name" value="MPP_PAPs"/>
    <property type="match status" value="1"/>
</dbReference>
<evidence type="ECO:0000259" key="11">
    <source>
        <dbReference type="Pfam" id="PF16656"/>
    </source>
</evidence>
<dbReference type="InterPro" id="IPR029052">
    <property type="entry name" value="Metallo-depent_PP-like"/>
</dbReference>
<keyword evidence="5" id="KW-0862">Zinc</keyword>
<dbReference type="AlphaFoldDB" id="A0A200QE03"/>
<evidence type="ECO:0000259" key="9">
    <source>
        <dbReference type="Pfam" id="PF00149"/>
    </source>
</evidence>
<dbReference type="Gene3D" id="3.60.21.10">
    <property type="match status" value="1"/>
</dbReference>
<evidence type="ECO:0000256" key="4">
    <source>
        <dbReference type="ARBA" id="ARBA00022801"/>
    </source>
</evidence>
<feature type="domain" description="Calcineurin-like phosphoesterase" evidence="9">
    <location>
        <begin position="160"/>
        <end position="357"/>
    </location>
</feature>
<evidence type="ECO:0000256" key="1">
    <source>
        <dbReference type="ARBA" id="ARBA00008723"/>
    </source>
</evidence>
<evidence type="ECO:0000259" key="10">
    <source>
        <dbReference type="Pfam" id="PF14008"/>
    </source>
</evidence>
<dbReference type="FunFam" id="2.60.40.380:FF:000001">
    <property type="entry name" value="Fe(3+)-Zn(2+) purple acid phosphatase"/>
    <property type="match status" value="1"/>
</dbReference>
<dbReference type="Gene3D" id="2.60.40.380">
    <property type="entry name" value="Purple acid phosphatase-like, N-terminal"/>
    <property type="match status" value="1"/>
</dbReference>
<evidence type="ECO:0000313" key="13">
    <source>
        <dbReference type="Proteomes" id="UP000195402"/>
    </source>
</evidence>
<dbReference type="SUPFAM" id="SSF49363">
    <property type="entry name" value="Purple acid phosphatase, N-terminal domain"/>
    <property type="match status" value="1"/>
</dbReference>
<dbReference type="InterPro" id="IPR025733">
    <property type="entry name" value="PAPs_C"/>
</dbReference>
<feature type="signal peptide" evidence="8">
    <location>
        <begin position="1"/>
        <end position="25"/>
    </location>
</feature>
<evidence type="ECO:0000256" key="3">
    <source>
        <dbReference type="ARBA" id="ARBA00022729"/>
    </source>
</evidence>
<dbReference type="Proteomes" id="UP000195402">
    <property type="component" value="Unassembled WGS sequence"/>
</dbReference>
<feature type="domain" description="Purple acid phosphatase C-terminal" evidence="10">
    <location>
        <begin position="383"/>
        <end position="441"/>
    </location>
</feature>
<dbReference type="InterPro" id="IPR015914">
    <property type="entry name" value="PAPs_N"/>
</dbReference>